<evidence type="ECO:0000256" key="2">
    <source>
        <dbReference type="ARBA" id="ARBA00022786"/>
    </source>
</evidence>
<evidence type="ECO:0000256" key="3">
    <source>
        <dbReference type="PROSITE-ProRule" id="PRU00104"/>
    </source>
</evidence>
<dbReference type="GO" id="GO:0061630">
    <property type="term" value="F:ubiquitin protein ligase activity"/>
    <property type="evidence" value="ECO:0007669"/>
    <property type="project" value="UniProtKB-UniRule"/>
</dbReference>
<dbReference type="PROSITE" id="PS50237">
    <property type="entry name" value="HECT"/>
    <property type="match status" value="1"/>
</dbReference>
<dbReference type="EC" id="2.3.2.26" evidence="4"/>
<dbReference type="Proteomes" id="UP000321570">
    <property type="component" value="Unassembled WGS sequence"/>
</dbReference>
<dbReference type="GO" id="GO:0000209">
    <property type="term" value="P:protein polyubiquitination"/>
    <property type="evidence" value="ECO:0007669"/>
    <property type="project" value="TreeGrafter"/>
</dbReference>
<dbReference type="InterPro" id="IPR035983">
    <property type="entry name" value="Hect_E3_ubiquitin_ligase"/>
</dbReference>
<evidence type="ECO:0000313" key="6">
    <source>
        <dbReference type="EMBL" id="VUZ52016.1"/>
    </source>
</evidence>
<dbReference type="SUPFAM" id="SSF48403">
    <property type="entry name" value="Ankyrin repeat"/>
    <property type="match status" value="1"/>
</dbReference>
<feature type="domain" description="HECT" evidence="5">
    <location>
        <begin position="1739"/>
        <end position="2186"/>
    </location>
</feature>
<reference evidence="6 7" key="1">
    <citation type="submission" date="2019-07" db="EMBL/GenBank/DDBJ databases">
        <authorList>
            <person name="Jastrzebski P J."/>
            <person name="Paukszto L."/>
            <person name="Jastrzebski P J."/>
        </authorList>
    </citation>
    <scope>NUCLEOTIDE SEQUENCE [LARGE SCALE GENOMIC DNA]</scope>
    <source>
        <strain evidence="6 7">WMS-il1</strain>
    </source>
</reference>
<feature type="active site" description="Glycyl thioester intermediate" evidence="3">
    <location>
        <position position="2155"/>
    </location>
</feature>
<gene>
    <name evidence="6" type="ORF">WMSIL1_LOCUS10605</name>
</gene>
<dbReference type="Pfam" id="PF12796">
    <property type="entry name" value="Ank_2"/>
    <property type="match status" value="1"/>
</dbReference>
<dbReference type="PANTHER" id="PTHR45670">
    <property type="entry name" value="E3 UBIQUITIN-PROTEIN LIGASE TRIP12"/>
    <property type="match status" value="1"/>
</dbReference>
<dbReference type="GO" id="GO:0043161">
    <property type="term" value="P:proteasome-mediated ubiquitin-dependent protein catabolic process"/>
    <property type="evidence" value="ECO:0007669"/>
    <property type="project" value="TreeGrafter"/>
</dbReference>
<dbReference type="InterPro" id="IPR000569">
    <property type="entry name" value="HECT_dom"/>
</dbReference>
<dbReference type="UniPathway" id="UPA00143"/>
<comment type="similarity">
    <text evidence="4">Belongs to the UPL family. K-HECT subfamily.</text>
</comment>
<evidence type="ECO:0000256" key="4">
    <source>
        <dbReference type="RuleBase" id="RU369009"/>
    </source>
</evidence>
<keyword evidence="2 3" id="KW-0833">Ubl conjugation pathway</keyword>
<dbReference type="SMART" id="SM00119">
    <property type="entry name" value="HECTc"/>
    <property type="match status" value="1"/>
</dbReference>
<keyword evidence="7" id="KW-1185">Reference proteome</keyword>
<evidence type="ECO:0000313" key="7">
    <source>
        <dbReference type="Proteomes" id="UP000321570"/>
    </source>
</evidence>
<proteinExistence type="inferred from homology"/>
<sequence>MEGNENNMIEMTRKWIDDLIEGSAPKCVEALNGIEKILSRCETGEEISNLSQDIFNALISVIGSTPLEGQVAVNLMRASCCVLSHFHRLEEFTHTIGVSDAHKNILRRKVDELNGNDADTDSILQDFCRIFDFLEPSLEFGHRLVFVMTLLNFLRRNHQYGVHRHISLVETIQYYTNCAEKNDILEITNYLKFLFELLDPQYRSLHCFALVRLNEQIDISSEAYEKVVRTTRIIPNLLRVYNQCLVERKVPKNGMEYIFLHEILPLFESLQSRKLESDFLPSRPLNYIATLCNEKTLTFIEPRYKLSSTIAMMLTSANRYNLIVRGLCLLEILICNLSLINCKVISSNNDKNDEESWDDSLIFIKELVDFWEVRCAIDAIQDQDIDALSEMLNSGLDILHLDPRGQTVLQWACSFGTEEMVKLLCSRQSHKVQNDPMALHSAIELGRIHICPILLEHFTFQGSAEVDELMERTKCLEKSEREEIQALIKDRIKGSDNVTPVQDTLVKYTISDVNTKVLIFASEILSILLLVFHQSAFESFRPCGIYLMRRVIEALTNKSVEFISDLPLNGCPLSHRFCQLISTSIAHDDESIIEPCLLLMHKLLEKAPASYQVLAERYYLHDATNRFRTIQALKLLEPYPFLILKGPQKISYLWNKWVISLVNEMLIIHNGDEIVALDMYYADKCLKGYFLSSDVNAEARALESESTSREIRGIKHKLLCLVDYIQRNYSKHQLGENLQVKPKYSTIGIGPGSSKRPSYINPLGTMRKRPRIEVPTTNVSEIFHSLTEFSSDETLTSIGNIELEVVELINGERYLQLRPKGQGAKCALLFSSLPDQGFTYITATGDTNFPPRISEDRFRIVIDKVMYQKRYQSKCSKTPRQKLCSIRSENKAKHFKYILGEIVDGIKVNNLKENEDDILHRLRKSFENLRTILSDSKNCVTPAEVLISGIVPTLLHCLSLASCTFWENKGNEQTIQGNLNFLFRRRQVFLETLGEKRVFRRLVRILTSAFEQIEYLPVNLLFCLHHVQAPSGYLKSLTCTEEYHNLKNLKVRKGELEGSVDYSVLRILSMWIMANSEWKFNALGKRVTDPLFVWRLICGNHPIFTSLNIKYLLITSLSTLKEILLLNNVTLSKTYSMEISNFENFIQRLENEVKSGNTPKEIEIGKPFIEWLSTNGGEIPRENCTNAVYAGFLRCFSFLPNSSMFWMRDQLSLPLNTNFNQICLLCKNRPQKKKTFEKIDEDVFSGRTLGARFVIDLRLFIIPTSYTLTTIRNMDRNVDITNWCLQGSNDGKTWVTLTIHFNDRNLDSIKNVKYDLDTSKFEHQSVFIEQGGFRLFRIVDLSPISYQGRLHVCGLDFFGRVLSFRDKNNLLTILPEWDPNNIFCHQPSEVPPSSTIAEAYLSNMMMAIRKGDRFEWTISNFTDSWWRELGDNEMYEFTIPPREWSMQKCLKPLCDSASLWKLRFHLHAVHCREMVIASIEITDINAPVFPFIMKLAERVVDLNINDHQNVAIVIEITSNEQFIPQFLFYPEQKNNVQQEILSEWDWHLANKQVSRLNDETTEFNDLDGTKETAEDILKLIRLLYQLNKSRDINSRTENSSFISKHLSCKLRRQLDDNLASITGPAFSNWCFELPQIMPYLFPFELRTRLFRICAFGPGRANNFIAFDPPDIESFIPKREINIYLGQPVSAVLSDQRYSFEEVTESNYEKLRAMKISGVLVEISRDPTGSDKGELFWMYADELLHECAIDKERFEYTYEEELGRGLGVSRDFYSTLCRELLRKHHHLWVNDNENISGEFVNPSFGLFPTPYPRDAVPLNVLQRFYSLGIAMAKALQDNYLLCLMISRPFMKILISYARVKSLSVDSSKVYNKLNFTEQLKNKAISPKDISILNFGNQSPPGSSHWLTGLLDFDDFAEVYPHYASFFRKLLKLHKIHEAIRQNFSGIGDGNNLEEQLNKASIQLLKATISDMCLSMQFSSSSNLECKNVVLKDVYPWERGDFDTALTENANSEEINNSNYMDYIRRMMEYCLDKGIRAQIDAFTWGFERVFPMKWLSVFTCLELGGMIYGQPTDSAWSEAELYEYIKPTTEVFGSTPTFKYFLEVLASLNPVQRSQFLYWSTGYMNLPVGGFKNLTPPLKVLHSQNEHGLYPHVHTCFHHIALPEYESASELRLYLLAAINEITFDLH</sequence>
<comment type="pathway">
    <text evidence="4">Protein modification; protein ubiquitination.</text>
</comment>
<accession>A0A564YXZ1</accession>
<name>A0A564YXZ1_HYMDI</name>
<comment type="catalytic activity">
    <reaction evidence="4">
        <text>S-ubiquitinyl-[E2 ubiquitin-conjugating enzyme]-L-cysteine + [acceptor protein]-L-lysine = [E2 ubiquitin-conjugating enzyme]-L-cysteine + N(6)-ubiquitinyl-[acceptor protein]-L-lysine.</text>
        <dbReference type="EC" id="2.3.2.26"/>
    </reaction>
</comment>
<dbReference type="InterPro" id="IPR045322">
    <property type="entry name" value="HECTD1/TRIP12-like"/>
</dbReference>
<dbReference type="Gene3D" id="3.90.1750.10">
    <property type="entry name" value="Hect, E3 ligase catalytic domains"/>
    <property type="match status" value="1"/>
</dbReference>
<evidence type="ECO:0000256" key="1">
    <source>
        <dbReference type="ARBA" id="ARBA00022679"/>
    </source>
</evidence>
<dbReference type="Gene3D" id="3.30.2410.10">
    <property type="entry name" value="Hect, E3 ligase catalytic domain"/>
    <property type="match status" value="1"/>
</dbReference>
<dbReference type="Gene3D" id="1.25.40.20">
    <property type="entry name" value="Ankyrin repeat-containing domain"/>
    <property type="match status" value="1"/>
</dbReference>
<comment type="function">
    <text evidence="4">E3 ubiquitin-protein ligase which accepts ubiquitin from an E2 ubiquitin-conjugating enzyme in the form of a thioester and then directly transfers the ubiquitin to targeted substrates.</text>
</comment>
<protein>
    <recommendedName>
        <fullName evidence="4">E3 ubiquitin-protein ligase</fullName>
        <ecNumber evidence="4">2.3.2.26</ecNumber>
    </recommendedName>
</protein>
<dbReference type="SUPFAM" id="SSF56204">
    <property type="entry name" value="Hect, E3 ligase catalytic domain"/>
    <property type="match status" value="1"/>
</dbReference>
<dbReference type="PANTHER" id="PTHR45670:SF1">
    <property type="entry name" value="E3 UBIQUITIN-PROTEIN LIGASE HECTD1"/>
    <property type="match status" value="1"/>
</dbReference>
<dbReference type="InterPro" id="IPR036770">
    <property type="entry name" value="Ankyrin_rpt-contain_sf"/>
</dbReference>
<keyword evidence="1 4" id="KW-0808">Transferase</keyword>
<dbReference type="Pfam" id="PF00632">
    <property type="entry name" value="HECT"/>
    <property type="match status" value="1"/>
</dbReference>
<evidence type="ECO:0000259" key="5">
    <source>
        <dbReference type="PROSITE" id="PS50237"/>
    </source>
</evidence>
<dbReference type="InterPro" id="IPR002110">
    <property type="entry name" value="Ankyrin_rpt"/>
</dbReference>
<organism evidence="6 7">
    <name type="scientific">Hymenolepis diminuta</name>
    <name type="common">Rat tapeworm</name>
    <dbReference type="NCBI Taxonomy" id="6216"/>
    <lineage>
        <taxon>Eukaryota</taxon>
        <taxon>Metazoa</taxon>
        <taxon>Spiralia</taxon>
        <taxon>Lophotrochozoa</taxon>
        <taxon>Platyhelminthes</taxon>
        <taxon>Cestoda</taxon>
        <taxon>Eucestoda</taxon>
        <taxon>Cyclophyllidea</taxon>
        <taxon>Hymenolepididae</taxon>
        <taxon>Hymenolepis</taxon>
    </lineage>
</organism>
<dbReference type="EMBL" id="CABIJS010000455">
    <property type="protein sequence ID" value="VUZ52016.1"/>
    <property type="molecule type" value="Genomic_DNA"/>
</dbReference>